<reference evidence="2" key="1">
    <citation type="journal article" date="2021" name="Proc. Natl. Acad. Sci. U.S.A.">
        <title>A Catalog of Tens of Thousands of Viruses from Human Metagenomes Reveals Hidden Associations with Chronic Diseases.</title>
        <authorList>
            <person name="Tisza M.J."/>
            <person name="Buck C.B."/>
        </authorList>
    </citation>
    <scope>NUCLEOTIDE SEQUENCE</scope>
    <source>
        <strain evidence="2">Ctj3P51</strain>
    </source>
</reference>
<dbReference type="SUPFAM" id="SSF52980">
    <property type="entry name" value="Restriction endonuclease-like"/>
    <property type="match status" value="1"/>
</dbReference>
<evidence type="ECO:0000259" key="1">
    <source>
        <dbReference type="Pfam" id="PF12705"/>
    </source>
</evidence>
<feature type="domain" description="PD-(D/E)XK endonuclease-like" evidence="1">
    <location>
        <begin position="2"/>
        <end position="216"/>
    </location>
</feature>
<dbReference type="InterPro" id="IPR011335">
    <property type="entry name" value="Restrct_endonuc-II-like"/>
</dbReference>
<dbReference type="Pfam" id="PF12705">
    <property type="entry name" value="PDDEXK_1"/>
    <property type="match status" value="1"/>
</dbReference>
<evidence type="ECO:0000313" key="2">
    <source>
        <dbReference type="EMBL" id="DAD96427.1"/>
    </source>
</evidence>
<proteinExistence type="predicted"/>
<name>A0A8S5NQV3_9CAUD</name>
<sequence length="399" mass="46909">MHLSHSGLQLLLTCPASYFLSKKQGISLKKEAKALQVGSAFHWGCEHNTEDLKGYLDEIDPFQNLYNDFTKEVALATGMVHGYLKKKDSIYKQILKSYEGEDLTLVDEFHELDLLCDLPSLRFEKNHEFHGIIDLLMLTDKGWIILDYKTSSMRPDFDKYLDQVLRYCWMVEQKFPEMPIYKVGIINVRKTGIKQRQGENEQNYAMRIKREYDFDDCDLIEYHEFKPDDFEKSKMDLYIKNLSRMADFAQEIEDHNFWFINYGNAVSVYGKSEFWDLFYKTPDCKYLYKVYDPMFNTDLGEMSNYRDATDLDINSLEVLNPLNHYETFKEAFNKLTMSQVPALVLAQAEACRITCLKYCKEHYTTDDELLNRYWNELLRELNDSQSKVASGTGEVKETV</sequence>
<dbReference type="InterPro" id="IPR011604">
    <property type="entry name" value="PDDEXK-like_dom_sf"/>
</dbReference>
<protein>
    <submittedName>
        <fullName evidence="2">PD-(D/E)XK nuclease superfamily protein</fullName>
    </submittedName>
</protein>
<dbReference type="InterPro" id="IPR038726">
    <property type="entry name" value="PDDEXK_AddAB-type"/>
</dbReference>
<dbReference type="EMBL" id="BK015217">
    <property type="protein sequence ID" value="DAD96427.1"/>
    <property type="molecule type" value="Genomic_DNA"/>
</dbReference>
<organism evidence="2">
    <name type="scientific">Myoviridae sp. ctj3P51</name>
    <dbReference type="NCBI Taxonomy" id="2826687"/>
    <lineage>
        <taxon>Viruses</taxon>
        <taxon>Duplodnaviria</taxon>
        <taxon>Heunggongvirae</taxon>
        <taxon>Uroviricota</taxon>
        <taxon>Caudoviricetes</taxon>
    </lineage>
</organism>
<dbReference type="Gene3D" id="3.90.320.10">
    <property type="match status" value="1"/>
</dbReference>
<accession>A0A8S5NQV3</accession>